<evidence type="ECO:0000313" key="1">
    <source>
        <dbReference type="EMBL" id="KAK2858935.1"/>
    </source>
</evidence>
<dbReference type="EMBL" id="JAUPFM010000002">
    <property type="protein sequence ID" value="KAK2858935.1"/>
    <property type="molecule type" value="Genomic_DNA"/>
</dbReference>
<dbReference type="AlphaFoldDB" id="A0AA88NSN3"/>
<accession>A0AA88NSN3</accession>
<gene>
    <name evidence="1" type="ORF">Q5P01_003555</name>
</gene>
<dbReference type="Proteomes" id="UP001187415">
    <property type="component" value="Unassembled WGS sequence"/>
</dbReference>
<protein>
    <submittedName>
        <fullName evidence="1">Uncharacterized protein</fullName>
    </submittedName>
</protein>
<reference evidence="1" key="1">
    <citation type="submission" date="2023-07" db="EMBL/GenBank/DDBJ databases">
        <title>Chromosome-level Genome Assembly of Striped Snakehead (Channa striata).</title>
        <authorList>
            <person name="Liu H."/>
        </authorList>
    </citation>
    <scope>NUCLEOTIDE SEQUENCE</scope>
    <source>
        <strain evidence="1">Gz</strain>
        <tissue evidence="1">Muscle</tissue>
    </source>
</reference>
<evidence type="ECO:0000313" key="2">
    <source>
        <dbReference type="Proteomes" id="UP001187415"/>
    </source>
</evidence>
<sequence length="69" mass="7835">MEKRRTCSRYIPRRLLLNPNGSSHLSINSEPRWNPTQFNSHIMFILPRTVQSISVATLSDQCLCGSCAT</sequence>
<proteinExistence type="predicted"/>
<keyword evidence="2" id="KW-1185">Reference proteome</keyword>
<name>A0AA88NSN3_CHASR</name>
<organism evidence="1 2">
    <name type="scientific">Channa striata</name>
    <name type="common">Snakehead murrel</name>
    <name type="synonym">Ophicephalus striatus</name>
    <dbReference type="NCBI Taxonomy" id="64152"/>
    <lineage>
        <taxon>Eukaryota</taxon>
        <taxon>Metazoa</taxon>
        <taxon>Chordata</taxon>
        <taxon>Craniata</taxon>
        <taxon>Vertebrata</taxon>
        <taxon>Euteleostomi</taxon>
        <taxon>Actinopterygii</taxon>
        <taxon>Neopterygii</taxon>
        <taxon>Teleostei</taxon>
        <taxon>Neoteleostei</taxon>
        <taxon>Acanthomorphata</taxon>
        <taxon>Anabantaria</taxon>
        <taxon>Anabantiformes</taxon>
        <taxon>Channoidei</taxon>
        <taxon>Channidae</taxon>
        <taxon>Channa</taxon>
    </lineage>
</organism>
<comment type="caution">
    <text evidence="1">The sequence shown here is derived from an EMBL/GenBank/DDBJ whole genome shotgun (WGS) entry which is preliminary data.</text>
</comment>